<dbReference type="OrthoDB" id="18431at2759"/>
<dbReference type="GO" id="GO:0004527">
    <property type="term" value="F:exonuclease activity"/>
    <property type="evidence" value="ECO:0007669"/>
    <property type="project" value="UniProtKB-KW"/>
</dbReference>
<dbReference type="Pfam" id="PF12937">
    <property type="entry name" value="F-box-like"/>
    <property type="match status" value="1"/>
</dbReference>
<feature type="domain" description="SEC7" evidence="1">
    <location>
        <begin position="64"/>
        <end position="298"/>
    </location>
</feature>
<dbReference type="InterPro" id="IPR036047">
    <property type="entry name" value="F-box-like_dom_sf"/>
</dbReference>
<dbReference type="STRING" id="1890364.A0A2P6MU72"/>
<gene>
    <name evidence="2" type="ORF">PROFUN_15892</name>
</gene>
<evidence type="ECO:0000313" key="3">
    <source>
        <dbReference type="Proteomes" id="UP000241769"/>
    </source>
</evidence>
<dbReference type="SUPFAM" id="SSF81383">
    <property type="entry name" value="F-box domain"/>
    <property type="match status" value="1"/>
</dbReference>
<organism evidence="2 3">
    <name type="scientific">Planoprotostelium fungivorum</name>
    <dbReference type="NCBI Taxonomy" id="1890364"/>
    <lineage>
        <taxon>Eukaryota</taxon>
        <taxon>Amoebozoa</taxon>
        <taxon>Evosea</taxon>
        <taxon>Variosea</taxon>
        <taxon>Cavosteliida</taxon>
        <taxon>Cavosteliaceae</taxon>
        <taxon>Planoprotostelium</taxon>
    </lineage>
</organism>
<dbReference type="InParanoid" id="A0A2P6MU72"/>
<dbReference type="SUPFAM" id="SSF55144">
    <property type="entry name" value="LigT-like"/>
    <property type="match status" value="1"/>
</dbReference>
<evidence type="ECO:0000259" key="1">
    <source>
        <dbReference type="PROSITE" id="PS50190"/>
    </source>
</evidence>
<reference evidence="2 3" key="1">
    <citation type="journal article" date="2018" name="Genome Biol. Evol.">
        <title>Multiple Roots of Fruiting Body Formation in Amoebozoa.</title>
        <authorList>
            <person name="Hillmann F."/>
            <person name="Forbes G."/>
            <person name="Novohradska S."/>
            <person name="Ferling I."/>
            <person name="Riege K."/>
            <person name="Groth M."/>
            <person name="Westermann M."/>
            <person name="Marz M."/>
            <person name="Spaller T."/>
            <person name="Winckler T."/>
            <person name="Schaap P."/>
            <person name="Glockner G."/>
        </authorList>
    </citation>
    <scope>NUCLEOTIDE SEQUENCE [LARGE SCALE GENOMIC DNA]</scope>
    <source>
        <strain evidence="2 3">Jena</strain>
    </source>
</reference>
<name>A0A2P6MU72_9EUKA</name>
<dbReference type="InterPro" id="IPR023394">
    <property type="entry name" value="Sec7_C_sf"/>
</dbReference>
<dbReference type="Gene3D" id="1.20.1280.50">
    <property type="match status" value="1"/>
</dbReference>
<dbReference type="EMBL" id="MDYQ01000400">
    <property type="protein sequence ID" value="PRP75271.1"/>
    <property type="molecule type" value="Genomic_DNA"/>
</dbReference>
<dbReference type="InterPro" id="IPR000904">
    <property type="entry name" value="Sec7_dom"/>
</dbReference>
<keyword evidence="2" id="KW-0269">Exonuclease</keyword>
<dbReference type="InterPro" id="IPR009097">
    <property type="entry name" value="Cyclic_Pdiesterase"/>
</dbReference>
<accession>A0A2P6MU72</accession>
<keyword evidence="2" id="KW-0255">Endonuclease</keyword>
<keyword evidence="2" id="KW-0378">Hydrolase</keyword>
<comment type="caution">
    <text evidence="2">The sequence shown here is derived from an EMBL/GenBank/DDBJ whole genome shotgun (WGS) entry which is preliminary data.</text>
</comment>
<proteinExistence type="predicted"/>
<dbReference type="PROSITE" id="PS50190">
    <property type="entry name" value="SEC7"/>
    <property type="match status" value="1"/>
</dbReference>
<dbReference type="SUPFAM" id="SSF48425">
    <property type="entry name" value="Sec7 domain"/>
    <property type="match status" value="1"/>
</dbReference>
<dbReference type="Proteomes" id="UP000241769">
    <property type="component" value="Unassembled WGS sequence"/>
</dbReference>
<dbReference type="Gene3D" id="3.90.1140.10">
    <property type="entry name" value="Cyclic phosphodiesterase"/>
    <property type="match status" value="1"/>
</dbReference>
<dbReference type="PANTHER" id="PTHR37474:SF1">
    <property type="entry name" value="2'-5' RNA LIGASE FAMILY PROTEIN"/>
    <property type="match status" value="1"/>
</dbReference>
<dbReference type="Pfam" id="PF13563">
    <property type="entry name" value="2_5_RNA_ligase2"/>
    <property type="match status" value="1"/>
</dbReference>
<sequence length="517" mass="59223">MRWGSEGLTVHVVTSETVVEVLSHLQPADVSAVSRTCRLLYQVTQLEPLWRVLYQKRWPTESPPIPTRKDWKTLYIERSLKWRLWTPQFNQDPLKGLWHLHMEGKLGPKRQTITSCGDITYNSHQEAPLSRTDMLKWLSTLNPDVVADYLTSSETTAGINKREIAEFITDPDVIERTQIATAVMKKINFGGLSIEAALRRLFRTVSMPGTGQRSGILLNMFSQTYYQENPQEDIKEQDQVYTLTWSIIVLDTDLHSPKIRRKMSVATFVNLAQQSMKLTGTHVPDRFLSDIYSNIKKQPLSKLEAVEGNQWNAGEAVSVVTNWLSKWRNNNTSSTPTDKVVKSAVCVIPPESVWQQIQDIRKNHDKAYQRWPPHVNLLYPFLPNTKFAEASVVATEALKDVQPFKVTLRRFNHFKQGKGVATVWLDPQCQGDEMIQLQRRLQNAFPICDDLSKRGGFHPHLTVGQCQSATVDQWTQPFEATWDTIEFTVDHVCMISREGFEDPFKVDHRIPLAGINN</sequence>
<dbReference type="GO" id="GO:0005085">
    <property type="term" value="F:guanyl-nucleotide exchange factor activity"/>
    <property type="evidence" value="ECO:0007669"/>
    <property type="project" value="InterPro"/>
</dbReference>
<dbReference type="Gene3D" id="1.10.1000.11">
    <property type="entry name" value="Arf Nucleotide-binding Site Opener,domain 2"/>
    <property type="match status" value="1"/>
</dbReference>
<dbReference type="Pfam" id="PF01369">
    <property type="entry name" value="Sec7"/>
    <property type="match status" value="1"/>
</dbReference>
<dbReference type="InterPro" id="IPR035999">
    <property type="entry name" value="Sec7_dom_sf"/>
</dbReference>
<dbReference type="SMART" id="SM00222">
    <property type="entry name" value="Sec7"/>
    <property type="match status" value="1"/>
</dbReference>
<keyword evidence="2" id="KW-0540">Nuclease</keyword>
<dbReference type="AlphaFoldDB" id="A0A2P6MU72"/>
<dbReference type="PANTHER" id="PTHR37474">
    <property type="entry name" value="RNA LIGASE/CYCLIC NUCLEOTIDE PHOSPHODIESTERASE"/>
    <property type="match status" value="1"/>
</dbReference>
<evidence type="ECO:0000313" key="2">
    <source>
        <dbReference type="EMBL" id="PRP75271.1"/>
    </source>
</evidence>
<dbReference type="GO" id="GO:0004519">
    <property type="term" value="F:endonuclease activity"/>
    <property type="evidence" value="ECO:0007669"/>
    <property type="project" value="UniProtKB-KW"/>
</dbReference>
<dbReference type="GO" id="GO:0032012">
    <property type="term" value="P:regulation of ARF protein signal transduction"/>
    <property type="evidence" value="ECO:0007669"/>
    <property type="project" value="InterPro"/>
</dbReference>
<keyword evidence="3" id="KW-1185">Reference proteome</keyword>
<dbReference type="InterPro" id="IPR001810">
    <property type="entry name" value="F-box_dom"/>
</dbReference>
<protein>
    <submittedName>
        <fullName evidence="2">Endonuclease/exonuclease/phosphatase family-like protein</fullName>
    </submittedName>
</protein>